<keyword evidence="1" id="KW-0326">Glycosidase</keyword>
<dbReference type="Pfam" id="PF06824">
    <property type="entry name" value="Glyco_hydro_125"/>
    <property type="match status" value="1"/>
</dbReference>
<dbReference type="GO" id="GO:0005975">
    <property type="term" value="P:carbohydrate metabolic process"/>
    <property type="evidence" value="ECO:0007669"/>
    <property type="project" value="InterPro"/>
</dbReference>
<dbReference type="InterPro" id="IPR012341">
    <property type="entry name" value="6hp_glycosidase-like_sf"/>
</dbReference>
<dbReference type="PANTHER" id="PTHR31047">
    <property type="entry name" value="MEIOTICALLY UP-REGULATED GENE 157 PROTEIN"/>
    <property type="match status" value="1"/>
</dbReference>
<evidence type="ECO:0000313" key="1">
    <source>
        <dbReference type="EMBL" id="KAH7092573.1"/>
    </source>
</evidence>
<dbReference type="GO" id="GO:0016798">
    <property type="term" value="F:hydrolase activity, acting on glycosyl bonds"/>
    <property type="evidence" value="ECO:0007669"/>
    <property type="project" value="UniProtKB-KW"/>
</dbReference>
<dbReference type="SUPFAM" id="SSF48208">
    <property type="entry name" value="Six-hairpin glycosidases"/>
    <property type="match status" value="1"/>
</dbReference>
<evidence type="ECO:0000313" key="2">
    <source>
        <dbReference type="Proteomes" id="UP000813461"/>
    </source>
</evidence>
<dbReference type="Gene3D" id="1.50.10.10">
    <property type="match status" value="1"/>
</dbReference>
<keyword evidence="2" id="KW-1185">Reference proteome</keyword>
<dbReference type="InterPro" id="IPR008313">
    <property type="entry name" value="GH125"/>
</dbReference>
<dbReference type="EMBL" id="JAGMVJ010000003">
    <property type="protein sequence ID" value="KAH7092573.1"/>
    <property type="molecule type" value="Genomic_DNA"/>
</dbReference>
<proteinExistence type="predicted"/>
<accession>A0A8K0RDF2</accession>
<organism evidence="1 2">
    <name type="scientific">Paraphoma chrysanthemicola</name>
    <dbReference type="NCBI Taxonomy" id="798071"/>
    <lineage>
        <taxon>Eukaryota</taxon>
        <taxon>Fungi</taxon>
        <taxon>Dikarya</taxon>
        <taxon>Ascomycota</taxon>
        <taxon>Pezizomycotina</taxon>
        <taxon>Dothideomycetes</taxon>
        <taxon>Pleosporomycetidae</taxon>
        <taxon>Pleosporales</taxon>
        <taxon>Pleosporineae</taxon>
        <taxon>Phaeosphaeriaceae</taxon>
        <taxon>Paraphoma</taxon>
    </lineage>
</organism>
<comment type="caution">
    <text evidence="1">The sequence shown here is derived from an EMBL/GenBank/DDBJ whole genome shotgun (WGS) entry which is preliminary data.</text>
</comment>
<dbReference type="Proteomes" id="UP000813461">
    <property type="component" value="Unassembled WGS sequence"/>
</dbReference>
<protein>
    <submittedName>
        <fullName evidence="1">Six-hairpin glycosidase-like protein</fullName>
    </submittedName>
</protein>
<keyword evidence="1" id="KW-0378">Hydrolase</keyword>
<dbReference type="OrthoDB" id="2580243at2759"/>
<dbReference type="PANTHER" id="PTHR31047:SF0">
    <property type="entry name" value="MEIOTICALLY UP-REGULATED GENE 157 PROTEIN"/>
    <property type="match status" value="1"/>
</dbReference>
<dbReference type="AlphaFoldDB" id="A0A8K0RDF2"/>
<sequence>MGSFVSEREMRVVPIGKGTASDDFSRPCLFNLATQKPNKTVDIGRNGVAVSLDAQGRVLQASTFHSTHGIAVAVPFEQFDGTKFWDASYVRAYRTRMLRCLQEDRAGFGLDFGRLDDLVSIQIQDANTAVFRFQLNGFSIAILAQVTDEGSILQCAYATNTSASCLCLPYSLRMGVSLNRASYGQLTEGGPLTLPLSHNRLHKIDRTTLSVCNPHLGAQLVANFNINGQPIDLQRVRDQEAYDAPLDTTVKGQLCVPPGEIAIFQTRFRLLQHTGDPERRERFELVPQQISDLARPCWRRDDFLTTYIVRRNVDYILAGCVVPVSETAAAIITDHVALPLGWNRDNYWQTRLLLTTIKHIQDLVNPPFVHSYEEQIRFAAQGHLEWVFNKAQRPYGFWHRSYLVNGQPKDPSIFQLDQQCYPLLELCDYLDNFPEEIRFVRTIIGTQVVHEILTLLGSKQDVSTGLWPTEETPGDDAVIYPYHFSSHVLLWRTLTRLRDLLERLEASDGLSQRLDALAKNLRDTAFCAFTFHHPRIKNDIFAYLTDGRGQCTFYHDANDIPTLFATEWGFVTTTEEVAIWTRTMEFGLSSANETGYCSEGPYSGLGSVHSPGAWTLGYFQELAYASLMNNPRAMRAAWTKIAAAMHWDGTFSEAVDPITAECTSKAWFSWPGAMIGTLLIQMRKNGQEKMLLRSKQ</sequence>
<gene>
    <name evidence="1" type="ORF">FB567DRAFT_240756</name>
</gene>
<reference evidence="1" key="1">
    <citation type="journal article" date="2021" name="Nat. Commun.">
        <title>Genetic determinants of endophytism in the Arabidopsis root mycobiome.</title>
        <authorList>
            <person name="Mesny F."/>
            <person name="Miyauchi S."/>
            <person name="Thiergart T."/>
            <person name="Pickel B."/>
            <person name="Atanasova L."/>
            <person name="Karlsson M."/>
            <person name="Huettel B."/>
            <person name="Barry K.W."/>
            <person name="Haridas S."/>
            <person name="Chen C."/>
            <person name="Bauer D."/>
            <person name="Andreopoulos W."/>
            <person name="Pangilinan J."/>
            <person name="LaButti K."/>
            <person name="Riley R."/>
            <person name="Lipzen A."/>
            <person name="Clum A."/>
            <person name="Drula E."/>
            <person name="Henrissat B."/>
            <person name="Kohler A."/>
            <person name="Grigoriev I.V."/>
            <person name="Martin F.M."/>
            <person name="Hacquard S."/>
        </authorList>
    </citation>
    <scope>NUCLEOTIDE SEQUENCE</scope>
    <source>
        <strain evidence="1">MPI-SDFR-AT-0120</strain>
    </source>
</reference>
<name>A0A8K0RDF2_9PLEO</name>
<dbReference type="InterPro" id="IPR008928">
    <property type="entry name" value="6-hairpin_glycosidase_sf"/>
</dbReference>